<dbReference type="EC" id="4.2.1.46" evidence="4 7"/>
<dbReference type="PANTHER" id="PTHR43000">
    <property type="entry name" value="DTDP-D-GLUCOSE 4,6-DEHYDRATASE-RELATED"/>
    <property type="match status" value="1"/>
</dbReference>
<evidence type="ECO:0000256" key="2">
    <source>
        <dbReference type="ARBA" id="ARBA00001911"/>
    </source>
</evidence>
<comment type="caution">
    <text evidence="10">The sequence shown here is derived from an EMBL/GenBank/DDBJ whole genome shotgun (WGS) entry which is preliminary data.</text>
</comment>
<accession>A0A1E5IYL7</accession>
<evidence type="ECO:0000313" key="11">
    <source>
        <dbReference type="Proteomes" id="UP000095230"/>
    </source>
</evidence>
<dbReference type="OrthoDB" id="9803010at2"/>
<dbReference type="InterPro" id="IPR036291">
    <property type="entry name" value="NAD(P)-bd_dom_sf"/>
</dbReference>
<organism evidence="10 11">
    <name type="scientific">Shewanella colwelliana</name>
    <name type="common">Alteromonas colwelliana</name>
    <dbReference type="NCBI Taxonomy" id="23"/>
    <lineage>
        <taxon>Bacteria</taxon>
        <taxon>Pseudomonadati</taxon>
        <taxon>Pseudomonadota</taxon>
        <taxon>Gammaproteobacteria</taxon>
        <taxon>Alteromonadales</taxon>
        <taxon>Shewanellaceae</taxon>
        <taxon>Shewanella</taxon>
    </lineage>
</organism>
<dbReference type="Gene3D" id="3.90.25.10">
    <property type="entry name" value="UDP-galactose 4-epimerase, domain 1"/>
    <property type="match status" value="1"/>
</dbReference>
<gene>
    <name evidence="9" type="primary">rfbB-2</name>
    <name evidence="10" type="ORF">BEL05_17835</name>
    <name evidence="9" type="ORF">TUM3794_27510</name>
</gene>
<comment type="cofactor">
    <cofactor evidence="2 7">
        <name>NAD(+)</name>
        <dbReference type="ChEBI" id="CHEBI:57540"/>
    </cofactor>
</comment>
<dbReference type="NCBIfam" id="TIGR01181">
    <property type="entry name" value="dTDP_gluc_dehyt"/>
    <property type="match status" value="1"/>
</dbReference>
<evidence type="ECO:0000256" key="4">
    <source>
        <dbReference type="ARBA" id="ARBA00011990"/>
    </source>
</evidence>
<evidence type="ECO:0000256" key="3">
    <source>
        <dbReference type="ARBA" id="ARBA00008178"/>
    </source>
</evidence>
<dbReference type="EMBL" id="BPEU01000020">
    <property type="protein sequence ID" value="GIU42972.1"/>
    <property type="molecule type" value="Genomic_DNA"/>
</dbReference>
<dbReference type="AlphaFoldDB" id="A0A1E5IYL7"/>
<dbReference type="Proteomes" id="UP000773469">
    <property type="component" value="Unassembled WGS sequence"/>
</dbReference>
<evidence type="ECO:0000259" key="8">
    <source>
        <dbReference type="Pfam" id="PF16363"/>
    </source>
</evidence>
<keyword evidence="12" id="KW-1185">Reference proteome</keyword>
<dbReference type="RefSeq" id="WP_069670086.1">
    <property type="nucleotide sequence ID" value="NZ_BPEU01000020.1"/>
</dbReference>
<dbReference type="Gene3D" id="3.40.50.720">
    <property type="entry name" value="NAD(P)-binding Rossmann-like Domain"/>
    <property type="match status" value="1"/>
</dbReference>
<keyword evidence="5" id="KW-0520">NAD</keyword>
<dbReference type="CDD" id="cd05246">
    <property type="entry name" value="dTDP_GD_SDR_e"/>
    <property type="match status" value="1"/>
</dbReference>
<evidence type="ECO:0000256" key="6">
    <source>
        <dbReference type="ARBA" id="ARBA00023239"/>
    </source>
</evidence>
<dbReference type="EMBL" id="MCBT01000003">
    <property type="protein sequence ID" value="OEG75682.1"/>
    <property type="molecule type" value="Genomic_DNA"/>
</dbReference>
<comment type="similarity">
    <text evidence="3 7">Belongs to the NAD(P)-dependent epimerase/dehydratase family. dTDP-glucose dehydratase subfamily.</text>
</comment>
<dbReference type="Pfam" id="PF16363">
    <property type="entry name" value="GDP_Man_Dehyd"/>
    <property type="match status" value="1"/>
</dbReference>
<evidence type="ECO:0000256" key="7">
    <source>
        <dbReference type="RuleBase" id="RU004473"/>
    </source>
</evidence>
<name>A0A1E5IYL7_SHECO</name>
<keyword evidence="6 7" id="KW-0456">Lyase</keyword>
<dbReference type="GO" id="GO:0009225">
    <property type="term" value="P:nucleotide-sugar metabolic process"/>
    <property type="evidence" value="ECO:0007669"/>
    <property type="project" value="InterPro"/>
</dbReference>
<comment type="catalytic activity">
    <reaction evidence="1 7">
        <text>dTDP-alpha-D-glucose = dTDP-4-dehydro-6-deoxy-alpha-D-glucose + H2O</text>
        <dbReference type="Rhea" id="RHEA:17221"/>
        <dbReference type="ChEBI" id="CHEBI:15377"/>
        <dbReference type="ChEBI" id="CHEBI:57477"/>
        <dbReference type="ChEBI" id="CHEBI:57649"/>
        <dbReference type="EC" id="4.2.1.46"/>
    </reaction>
</comment>
<evidence type="ECO:0000313" key="12">
    <source>
        <dbReference type="Proteomes" id="UP000773469"/>
    </source>
</evidence>
<evidence type="ECO:0000313" key="9">
    <source>
        <dbReference type="EMBL" id="GIU42972.1"/>
    </source>
</evidence>
<dbReference type="InterPro" id="IPR005888">
    <property type="entry name" value="dTDP_Gluc_deHydtase"/>
</dbReference>
<reference evidence="10 11" key="1">
    <citation type="submission" date="2016-07" db="EMBL/GenBank/DDBJ databases">
        <title>Whole-genome of two Shewanella species isolated from a digestive organ of sea cucumber Apostichopus japonicus Selenka 1867.</title>
        <authorList>
            <person name="Hong H.-H."/>
            <person name="Choi H."/>
            <person name="Cheon S."/>
            <person name="Oh J.-S."/>
            <person name="Lee H.-G."/>
            <person name="Park C."/>
        </authorList>
    </citation>
    <scope>NUCLEOTIDE SEQUENCE [LARGE SCALE GENOMIC DNA]</scope>
    <source>
        <strain evidence="10 11">CSB03KR</strain>
    </source>
</reference>
<evidence type="ECO:0000256" key="1">
    <source>
        <dbReference type="ARBA" id="ARBA00001539"/>
    </source>
</evidence>
<dbReference type="STRING" id="23.BEL05_17835"/>
<evidence type="ECO:0000256" key="5">
    <source>
        <dbReference type="ARBA" id="ARBA00023027"/>
    </source>
</evidence>
<evidence type="ECO:0000313" key="10">
    <source>
        <dbReference type="EMBL" id="OEG75682.1"/>
    </source>
</evidence>
<proteinExistence type="inferred from homology"/>
<dbReference type="InterPro" id="IPR016040">
    <property type="entry name" value="NAD(P)-bd_dom"/>
</dbReference>
<dbReference type="GO" id="GO:0008460">
    <property type="term" value="F:dTDP-glucose 4,6-dehydratase activity"/>
    <property type="evidence" value="ECO:0007669"/>
    <property type="project" value="UniProtKB-EC"/>
</dbReference>
<feature type="domain" description="NAD(P)-binding" evidence="8">
    <location>
        <begin position="7"/>
        <end position="328"/>
    </location>
</feature>
<dbReference type="Proteomes" id="UP000095230">
    <property type="component" value="Unassembled WGS sequence"/>
</dbReference>
<dbReference type="SUPFAM" id="SSF51735">
    <property type="entry name" value="NAD(P)-binding Rossmann-fold domains"/>
    <property type="match status" value="1"/>
</dbReference>
<reference evidence="9 12" key="2">
    <citation type="submission" date="2021-05" db="EMBL/GenBank/DDBJ databases">
        <title>Molecular characterization for Shewanella algae harboring chromosomal blaOXA-55-like strains isolated from clinical and environment sample.</title>
        <authorList>
            <person name="Ohama Y."/>
            <person name="Aoki K."/>
            <person name="Harada S."/>
            <person name="Moriya K."/>
            <person name="Ishii Y."/>
            <person name="Tateda K."/>
        </authorList>
    </citation>
    <scope>NUCLEOTIDE SEQUENCE [LARGE SCALE GENOMIC DNA]</scope>
    <source>
        <strain evidence="9 12">MBTL60-118</strain>
    </source>
</reference>
<protein>
    <recommendedName>
        <fullName evidence="4 7">dTDP-glucose 4,6-dehydratase</fullName>
        <ecNumber evidence="4 7">4.2.1.46</ecNumber>
    </recommendedName>
</protein>
<sequence>MGNRAILVTGGAGFIGSALIRHLINHTSHTVVNLDKLTYASNTMSLASIADSPRYHFIHADINEGDKVFSALQHHQISLVIHLAAETHVDRSIDDPRAFIDSNIIGTFELLEQCRKHLNSLDEDLKKQFRFHHVSTDEVFGDLGESGYFTEQTAYAPSSPYSASKAAADHLVRAWHRTYGFPVVLSNCSNNYGAFQYPEKLIPVVILNALQGQPLPIYGNGQQVRDWLFVDDHAKALCKVAFEGELGESYNIGGNNEKTNLEIVAAICEQLNQHVSIKPVGINDFSTLIRFVSDRPGHDTRYAIDATKMTQTLHWQPVESFETGLEKTVKWYLDNLDWCAHISAQNPPTDIANV</sequence>